<dbReference type="Proteomes" id="UP001242010">
    <property type="component" value="Chromosome"/>
</dbReference>
<keyword evidence="1" id="KW-1133">Transmembrane helix</keyword>
<evidence type="ECO:0000313" key="2">
    <source>
        <dbReference type="EMBL" id="BDU68728.1"/>
    </source>
</evidence>
<organism evidence="2 3">
    <name type="scientific">Geothrix oryzae</name>
    <dbReference type="NCBI Taxonomy" id="2927975"/>
    <lineage>
        <taxon>Bacteria</taxon>
        <taxon>Pseudomonadati</taxon>
        <taxon>Acidobacteriota</taxon>
        <taxon>Holophagae</taxon>
        <taxon>Holophagales</taxon>
        <taxon>Holophagaceae</taxon>
        <taxon>Geothrix</taxon>
    </lineage>
</organism>
<dbReference type="EMBL" id="AP027079">
    <property type="protein sequence ID" value="BDU68728.1"/>
    <property type="molecule type" value="Genomic_DNA"/>
</dbReference>
<evidence type="ECO:0000256" key="1">
    <source>
        <dbReference type="SAM" id="Phobius"/>
    </source>
</evidence>
<evidence type="ECO:0000313" key="3">
    <source>
        <dbReference type="Proteomes" id="UP001242010"/>
    </source>
</evidence>
<proteinExistence type="predicted"/>
<name>A0ABM8DP54_9BACT</name>
<feature type="transmembrane region" description="Helical" evidence="1">
    <location>
        <begin position="56"/>
        <end position="76"/>
    </location>
</feature>
<keyword evidence="1" id="KW-0472">Membrane</keyword>
<keyword evidence="3" id="KW-1185">Reference proteome</keyword>
<reference evidence="3" key="1">
    <citation type="journal article" date="2023" name="Int. J. Syst. Evol. Microbiol.">
        <title>Mesoterricola silvestris gen. nov., sp. nov., Mesoterricola sediminis sp. nov., Geothrix oryzae sp. nov., Geothrix edaphica sp. nov., Geothrix rubra sp. nov., and Geothrix limicola sp. nov., six novel members of Acidobacteriota isolated from soils.</title>
        <authorList>
            <person name="Itoh H."/>
            <person name="Sugisawa Y."/>
            <person name="Mise K."/>
            <person name="Xu Z."/>
            <person name="Kuniyasu M."/>
            <person name="Ushijima N."/>
            <person name="Kawano K."/>
            <person name="Kobayashi E."/>
            <person name="Shiratori Y."/>
            <person name="Masuda Y."/>
            <person name="Senoo K."/>
        </authorList>
    </citation>
    <scope>NUCLEOTIDE SEQUENCE [LARGE SCALE GENOMIC DNA]</scope>
    <source>
        <strain evidence="3">Red222</strain>
    </source>
</reference>
<dbReference type="RefSeq" id="WP_286355365.1">
    <property type="nucleotide sequence ID" value="NZ_AP027079.1"/>
</dbReference>
<protein>
    <submittedName>
        <fullName evidence="2">Uncharacterized protein</fullName>
    </submittedName>
</protein>
<accession>A0ABM8DP54</accession>
<gene>
    <name evidence="2" type="ORF">GETHOR_08290</name>
</gene>
<keyword evidence="1" id="KW-0812">Transmembrane</keyword>
<sequence>MKVGLRIPYLTKHAAARTSPARWVRQNAGFKAPRGWGWLTNSRKAAYNRVYHRTSFGLRGCAWMLLLPGAILVYCLT</sequence>